<dbReference type="EMBL" id="GILB01011330">
    <property type="protein sequence ID" value="NUU91663.1"/>
    <property type="molecule type" value="Transcribed_RNA"/>
</dbReference>
<name>A0A6M2F1Z3_9ROSI</name>
<evidence type="ECO:0000313" key="1">
    <source>
        <dbReference type="EMBL" id="NUU91663.1"/>
    </source>
</evidence>
<sequence>MNKISSNYAFWLCDAFCVMQSFLGGTPMKDCITQTACAHTHKSAQGNTRTTQILFKIVFMITKGTRNQFSWHEEDCIRVPENPKGKHKQTCICMIAERMHSQERTK</sequence>
<accession>A0A6M2F1Z3</accession>
<protein>
    <submittedName>
        <fullName evidence="1">Uncharacterized protein</fullName>
    </submittedName>
</protein>
<organism evidence="1">
    <name type="scientific">Populus davidiana</name>
    <dbReference type="NCBI Taxonomy" id="266767"/>
    <lineage>
        <taxon>Eukaryota</taxon>
        <taxon>Viridiplantae</taxon>
        <taxon>Streptophyta</taxon>
        <taxon>Embryophyta</taxon>
        <taxon>Tracheophyta</taxon>
        <taxon>Spermatophyta</taxon>
        <taxon>Magnoliopsida</taxon>
        <taxon>eudicotyledons</taxon>
        <taxon>Gunneridae</taxon>
        <taxon>Pentapetalae</taxon>
        <taxon>rosids</taxon>
        <taxon>fabids</taxon>
        <taxon>Malpighiales</taxon>
        <taxon>Salicaceae</taxon>
        <taxon>Saliceae</taxon>
        <taxon>Populus</taxon>
    </lineage>
</organism>
<reference evidence="1" key="1">
    <citation type="submission" date="2020-03" db="EMBL/GenBank/DDBJ databases">
        <authorList>
            <person name="Zhang R."/>
        </authorList>
    </citation>
    <scope>NUCLEOTIDE SEQUENCE</scope>
</reference>
<dbReference type="AlphaFoldDB" id="A0A6M2F1Z3"/>
<proteinExistence type="predicted"/>